<keyword evidence="3" id="KW-1185">Reference proteome</keyword>
<evidence type="ECO:0000313" key="2">
    <source>
        <dbReference type="EMBL" id="TCO49637.1"/>
    </source>
</evidence>
<reference evidence="2 3" key="1">
    <citation type="submission" date="2019-03" db="EMBL/GenBank/DDBJ databases">
        <title>Genomic Encyclopedia of Type Strains, Phase IV (KMG-IV): sequencing the most valuable type-strain genomes for metagenomic binning, comparative biology and taxonomic classification.</title>
        <authorList>
            <person name="Goeker M."/>
        </authorList>
    </citation>
    <scope>NUCLEOTIDE SEQUENCE [LARGE SCALE GENOMIC DNA]</scope>
    <source>
        <strain evidence="2 3">DSM 45934</strain>
    </source>
</reference>
<comment type="caution">
    <text evidence="2">The sequence shown here is derived from an EMBL/GenBank/DDBJ whole genome shotgun (WGS) entry which is preliminary data.</text>
</comment>
<sequence>MDSIRVRRRWRGVRPLRHWMGISVDRAKPTRTPVLRRANTLPPCHHGIHCRGGAHCGGYSVERFARCCGIRLARRDRYRPCCSRHRIPTLAPPFGGRYGDRRWRAAWCSGPWCPFQGLGGCAWHCWLLVAGKDRFPGRGWLRRCDVVGSGCVVPRLVGVAVPAACAAGDSLAGWGFSRVPARYTSCRTERSVRLRTSAGLQHVAGSCFSVRFVDREVDWVTRHRPARMTGVFAMLLVVSSACTAHESPGLPPRSTPSATDTRTGPQAAVEAAYKEYWRVEQVVMQLPESEWSAHIHEVAAGAQADRVLDGLRSLREQSLTVYGSMMPRVSRVDVSGDQATVQDCQDSSHGGQADAATGKPKTVGVPRSPVTATLMRGADGRWRVTGVSYPEGTC</sequence>
<gene>
    <name evidence="2" type="ORF">EV192_1142</name>
</gene>
<evidence type="ECO:0000313" key="3">
    <source>
        <dbReference type="Proteomes" id="UP000295680"/>
    </source>
</evidence>
<dbReference type="AlphaFoldDB" id="A0A4R2IWM5"/>
<proteinExistence type="predicted"/>
<dbReference type="EMBL" id="SLWS01000014">
    <property type="protein sequence ID" value="TCO49637.1"/>
    <property type="molecule type" value="Genomic_DNA"/>
</dbReference>
<evidence type="ECO:0000256" key="1">
    <source>
        <dbReference type="SAM" id="MobiDB-lite"/>
    </source>
</evidence>
<protein>
    <submittedName>
        <fullName evidence="2">Uncharacterized protein</fullName>
    </submittedName>
</protein>
<accession>A0A4R2IWM5</accession>
<feature type="region of interest" description="Disordered" evidence="1">
    <location>
        <begin position="339"/>
        <end position="367"/>
    </location>
</feature>
<feature type="compositionally biased region" description="Polar residues" evidence="1">
    <location>
        <begin position="339"/>
        <end position="350"/>
    </location>
</feature>
<dbReference type="Proteomes" id="UP000295680">
    <property type="component" value="Unassembled WGS sequence"/>
</dbReference>
<organism evidence="2 3">
    <name type="scientific">Actinocrispum wychmicini</name>
    <dbReference type="NCBI Taxonomy" id="1213861"/>
    <lineage>
        <taxon>Bacteria</taxon>
        <taxon>Bacillati</taxon>
        <taxon>Actinomycetota</taxon>
        <taxon>Actinomycetes</taxon>
        <taxon>Pseudonocardiales</taxon>
        <taxon>Pseudonocardiaceae</taxon>
        <taxon>Actinocrispum</taxon>
    </lineage>
</organism>
<name>A0A4R2IWM5_9PSEU</name>